<dbReference type="RefSeq" id="XP_026674318.1">
    <property type="nucleotide sequence ID" value="XM_026818517.1"/>
</dbReference>
<organism evidence="1 2">
    <name type="scientific">Ceratina calcarata</name>
    <dbReference type="NCBI Taxonomy" id="156304"/>
    <lineage>
        <taxon>Eukaryota</taxon>
        <taxon>Metazoa</taxon>
        <taxon>Ecdysozoa</taxon>
        <taxon>Arthropoda</taxon>
        <taxon>Hexapoda</taxon>
        <taxon>Insecta</taxon>
        <taxon>Pterygota</taxon>
        <taxon>Neoptera</taxon>
        <taxon>Endopterygota</taxon>
        <taxon>Hymenoptera</taxon>
        <taxon>Apocrita</taxon>
        <taxon>Aculeata</taxon>
        <taxon>Apoidea</taxon>
        <taxon>Anthophila</taxon>
        <taxon>Apidae</taxon>
        <taxon>Ceratina</taxon>
        <taxon>Zadontomerus</taxon>
    </lineage>
</organism>
<dbReference type="AlphaFoldDB" id="A0AAJ7WFB0"/>
<protein>
    <submittedName>
        <fullName evidence="2">Uncharacterized protein LOC113465073</fullName>
    </submittedName>
</protein>
<gene>
    <name evidence="2" type="primary">LOC113465073</name>
</gene>
<sequence>MKLPLTVNDSLSNAKDSRTAKNWLSKLFRAFNDKMEKYFELMIVGQKNLAVREQIVSFSKSKERTFKKFLGYWSHRRFIGVSVVFNYVNKKERMTEEKLCGKFLKIFIILYSI</sequence>
<dbReference type="GeneID" id="113465073"/>
<dbReference type="KEGG" id="ccal:113465073"/>
<evidence type="ECO:0000313" key="2">
    <source>
        <dbReference type="RefSeq" id="XP_026674318.1"/>
    </source>
</evidence>
<dbReference type="Proteomes" id="UP000694925">
    <property type="component" value="Unplaced"/>
</dbReference>
<name>A0AAJ7WFB0_9HYME</name>
<accession>A0AAJ7WFB0</accession>
<proteinExistence type="predicted"/>
<evidence type="ECO:0000313" key="1">
    <source>
        <dbReference type="Proteomes" id="UP000694925"/>
    </source>
</evidence>
<reference evidence="2" key="1">
    <citation type="submission" date="2025-08" db="UniProtKB">
        <authorList>
            <consortium name="RefSeq"/>
        </authorList>
    </citation>
    <scope>IDENTIFICATION</scope>
    <source>
        <tissue evidence="2">Whole body</tissue>
    </source>
</reference>
<keyword evidence="1" id="KW-1185">Reference proteome</keyword>